<evidence type="ECO:0000256" key="2">
    <source>
        <dbReference type="ARBA" id="ARBA00023015"/>
    </source>
</evidence>
<accession>A0ABS3YI01</accession>
<dbReference type="InterPro" id="IPR014327">
    <property type="entry name" value="RNA_pol_sigma70_bacteroid"/>
</dbReference>
<dbReference type="SUPFAM" id="SSF88659">
    <property type="entry name" value="Sigma3 and sigma4 domains of RNA polymerase sigma factors"/>
    <property type="match status" value="1"/>
</dbReference>
<dbReference type="Gene3D" id="1.10.10.10">
    <property type="entry name" value="Winged helix-like DNA-binding domain superfamily/Winged helix DNA-binding domain"/>
    <property type="match status" value="1"/>
</dbReference>
<name>A0ABS3YI01_9BACT</name>
<dbReference type="Pfam" id="PF08281">
    <property type="entry name" value="Sigma70_r4_2"/>
    <property type="match status" value="1"/>
</dbReference>
<dbReference type="NCBIfam" id="TIGR02985">
    <property type="entry name" value="Sig70_bacteroi1"/>
    <property type="match status" value="1"/>
</dbReference>
<evidence type="ECO:0000256" key="1">
    <source>
        <dbReference type="ARBA" id="ARBA00010641"/>
    </source>
</evidence>
<reference evidence="8" key="1">
    <citation type="submission" date="2021-03" db="EMBL/GenBank/DDBJ databases">
        <title>Assistant Professor.</title>
        <authorList>
            <person name="Huq M.A."/>
        </authorList>
    </citation>
    <scope>NUCLEOTIDE SEQUENCE [LARGE SCALE GENOMIC DNA]</scope>
    <source>
        <strain evidence="8">MAH-28</strain>
    </source>
</reference>
<dbReference type="Proteomes" id="UP000679126">
    <property type="component" value="Unassembled WGS sequence"/>
</dbReference>
<dbReference type="InterPro" id="IPR036388">
    <property type="entry name" value="WH-like_DNA-bd_sf"/>
</dbReference>
<feature type="domain" description="RNA polymerase sigma factor 70 region 4 type 2" evidence="6">
    <location>
        <begin position="125"/>
        <end position="177"/>
    </location>
</feature>
<dbReference type="EMBL" id="JAGHKP010000003">
    <property type="protein sequence ID" value="MBO9154264.1"/>
    <property type="molecule type" value="Genomic_DNA"/>
</dbReference>
<comment type="similarity">
    <text evidence="1">Belongs to the sigma-70 factor family. ECF subfamily.</text>
</comment>
<dbReference type="NCBIfam" id="TIGR02937">
    <property type="entry name" value="sigma70-ECF"/>
    <property type="match status" value="1"/>
</dbReference>
<dbReference type="InterPro" id="IPR013324">
    <property type="entry name" value="RNA_pol_sigma_r3/r4-like"/>
</dbReference>
<evidence type="ECO:0000256" key="4">
    <source>
        <dbReference type="ARBA" id="ARBA00023163"/>
    </source>
</evidence>
<gene>
    <name evidence="7" type="ORF">J7I43_18705</name>
</gene>
<dbReference type="InterPro" id="IPR039425">
    <property type="entry name" value="RNA_pol_sigma-70-like"/>
</dbReference>
<keyword evidence="4" id="KW-0804">Transcription</keyword>
<evidence type="ECO:0000313" key="7">
    <source>
        <dbReference type="EMBL" id="MBO9154264.1"/>
    </source>
</evidence>
<evidence type="ECO:0000259" key="6">
    <source>
        <dbReference type="Pfam" id="PF08281"/>
    </source>
</evidence>
<organism evidence="7 8">
    <name type="scientific">Chitinophaga chungangae</name>
    <dbReference type="NCBI Taxonomy" id="2821488"/>
    <lineage>
        <taxon>Bacteria</taxon>
        <taxon>Pseudomonadati</taxon>
        <taxon>Bacteroidota</taxon>
        <taxon>Chitinophagia</taxon>
        <taxon>Chitinophagales</taxon>
        <taxon>Chitinophagaceae</taxon>
        <taxon>Chitinophaga</taxon>
    </lineage>
</organism>
<feature type="domain" description="RNA polymerase sigma-70 region 2" evidence="5">
    <location>
        <begin position="27"/>
        <end position="91"/>
    </location>
</feature>
<dbReference type="PANTHER" id="PTHR43133">
    <property type="entry name" value="RNA POLYMERASE ECF-TYPE SIGMA FACTO"/>
    <property type="match status" value="1"/>
</dbReference>
<dbReference type="Gene3D" id="1.10.1740.10">
    <property type="match status" value="1"/>
</dbReference>
<dbReference type="Pfam" id="PF04542">
    <property type="entry name" value="Sigma70_r2"/>
    <property type="match status" value="1"/>
</dbReference>
<keyword evidence="2" id="KW-0805">Transcription regulation</keyword>
<dbReference type="RefSeq" id="WP_209147383.1">
    <property type="nucleotide sequence ID" value="NZ_JAGHKP010000003.1"/>
</dbReference>
<comment type="caution">
    <text evidence="7">The sequence shown here is derived from an EMBL/GenBank/DDBJ whole genome shotgun (WGS) entry which is preliminary data.</text>
</comment>
<dbReference type="InterPro" id="IPR014284">
    <property type="entry name" value="RNA_pol_sigma-70_dom"/>
</dbReference>
<keyword evidence="3" id="KW-0731">Sigma factor</keyword>
<evidence type="ECO:0000313" key="8">
    <source>
        <dbReference type="Proteomes" id="UP000679126"/>
    </source>
</evidence>
<dbReference type="InterPro" id="IPR013249">
    <property type="entry name" value="RNA_pol_sigma70_r4_t2"/>
</dbReference>
<dbReference type="InterPro" id="IPR007627">
    <property type="entry name" value="RNA_pol_sigma70_r2"/>
</dbReference>
<dbReference type="SUPFAM" id="SSF88946">
    <property type="entry name" value="Sigma2 domain of RNA polymerase sigma factors"/>
    <property type="match status" value="1"/>
</dbReference>
<sequence length="211" mass="24385">MKTDKAYLNTLWQNVSANGDQRSFEELFHSCYQRLVRFSVEYVQSHESAEEIVSDIFLKLWAGRETYSEVQNIETYLFTAVRNQSLNYLRKFSAFRVVSTDHPEQFGIARSHDPYKASEWKELLARLDAAVEMLPPKRRKIFRLVREEGFRPREVAEIMHISPRTVETQLFKAVKTLHAVLRPHLSNRQKTASTAAGEVLLLSLILAASAI</sequence>
<keyword evidence="8" id="KW-1185">Reference proteome</keyword>
<proteinExistence type="inferred from homology"/>
<protein>
    <submittedName>
        <fullName evidence="7">RNA polymerase sigma-70 factor</fullName>
    </submittedName>
</protein>
<dbReference type="InterPro" id="IPR013325">
    <property type="entry name" value="RNA_pol_sigma_r2"/>
</dbReference>
<dbReference type="PANTHER" id="PTHR43133:SF46">
    <property type="entry name" value="RNA POLYMERASE SIGMA-70 FACTOR ECF SUBFAMILY"/>
    <property type="match status" value="1"/>
</dbReference>
<evidence type="ECO:0000256" key="3">
    <source>
        <dbReference type="ARBA" id="ARBA00023082"/>
    </source>
</evidence>
<evidence type="ECO:0000259" key="5">
    <source>
        <dbReference type="Pfam" id="PF04542"/>
    </source>
</evidence>